<gene>
    <name evidence="3" type="ORF">HG263_20700</name>
</gene>
<keyword evidence="1" id="KW-0812">Transmembrane</keyword>
<keyword evidence="1" id="KW-0472">Membrane</keyword>
<dbReference type="GO" id="GO:0005886">
    <property type="term" value="C:plasma membrane"/>
    <property type="evidence" value="ECO:0007669"/>
    <property type="project" value="TreeGrafter"/>
</dbReference>
<evidence type="ECO:0000313" key="4">
    <source>
        <dbReference type="Proteomes" id="UP000586305"/>
    </source>
</evidence>
<sequence>MLRNFLPNWFFGLCATLVLFVNTIVCGLVVFILGLVKLCLPINAVSHLLHIAYGTWCKGNRLGLMIGCEDLNIDVPEQVRQQGWYLLVSNHISWLDIVVLSGVEALPAPKFFLKDELKYIPFIGTGAWAMGMPFMKRASKAQIAKNPKLKGLDVERTKRSCGNFRRHPTTVINFAEGTRFTPQKQRKQSSEYQHLLKPKAGGTAFALEVLNEQLDGLLNTTLVYQAQGQHICRSFMLGQLQSIHVAIELYDMNSVPQGSYQLDKDYRIRFQNFLNAIWHTKDGQITQQMLEHSKMDTQPSKETAPL</sequence>
<feature type="domain" description="Phospholipid/glycerol acyltransferase" evidence="2">
    <location>
        <begin position="85"/>
        <end position="217"/>
    </location>
</feature>
<dbReference type="Proteomes" id="UP000586305">
    <property type="component" value="Unassembled WGS sequence"/>
</dbReference>
<keyword evidence="4" id="KW-1185">Reference proteome</keyword>
<dbReference type="InterPro" id="IPR002123">
    <property type="entry name" value="Plipid/glycerol_acylTrfase"/>
</dbReference>
<dbReference type="GO" id="GO:0016746">
    <property type="term" value="F:acyltransferase activity"/>
    <property type="evidence" value="ECO:0007669"/>
    <property type="project" value="UniProtKB-KW"/>
</dbReference>
<organism evidence="3 4">
    <name type="scientific">Pseudoalteromonas caenipelagi</name>
    <dbReference type="NCBI Taxonomy" id="2726988"/>
    <lineage>
        <taxon>Bacteria</taxon>
        <taxon>Pseudomonadati</taxon>
        <taxon>Pseudomonadota</taxon>
        <taxon>Gammaproteobacteria</taxon>
        <taxon>Alteromonadales</taxon>
        <taxon>Pseudoalteromonadaceae</taxon>
        <taxon>Pseudoalteromonas</taxon>
    </lineage>
</organism>
<evidence type="ECO:0000259" key="2">
    <source>
        <dbReference type="SMART" id="SM00563"/>
    </source>
</evidence>
<evidence type="ECO:0000256" key="1">
    <source>
        <dbReference type="SAM" id="Phobius"/>
    </source>
</evidence>
<comment type="caution">
    <text evidence="3">The sequence shown here is derived from an EMBL/GenBank/DDBJ whole genome shotgun (WGS) entry which is preliminary data.</text>
</comment>
<dbReference type="AlphaFoldDB" id="A0A849VMI0"/>
<dbReference type="RefSeq" id="WP_171627976.1">
    <property type="nucleotide sequence ID" value="NZ_JABBPG010000013.1"/>
</dbReference>
<reference evidence="3 4" key="1">
    <citation type="submission" date="2020-04" db="EMBL/GenBank/DDBJ databases">
        <title>Pseudoalteromonas caenipelagi sp. nov., isolated from a tidal flat.</title>
        <authorList>
            <person name="Park S."/>
            <person name="Yoon J.-H."/>
        </authorList>
    </citation>
    <scope>NUCLEOTIDE SEQUENCE [LARGE SCALE GENOMIC DNA]</scope>
    <source>
        <strain evidence="3 4">JBTF-M23</strain>
    </source>
</reference>
<dbReference type="CDD" id="cd07990">
    <property type="entry name" value="LPLAT_LCLAT1-like"/>
    <property type="match status" value="1"/>
</dbReference>
<keyword evidence="1" id="KW-1133">Transmembrane helix</keyword>
<proteinExistence type="predicted"/>
<dbReference type="PANTHER" id="PTHR10983:SF15">
    <property type="entry name" value="ACYLTRANSFERASE YIHG-RELATED"/>
    <property type="match status" value="1"/>
</dbReference>
<evidence type="ECO:0000313" key="3">
    <source>
        <dbReference type="EMBL" id="NOU52924.1"/>
    </source>
</evidence>
<dbReference type="PANTHER" id="PTHR10983">
    <property type="entry name" value="1-ACYLGLYCEROL-3-PHOSPHATE ACYLTRANSFERASE-RELATED"/>
    <property type="match status" value="1"/>
</dbReference>
<dbReference type="SUPFAM" id="SSF69593">
    <property type="entry name" value="Glycerol-3-phosphate (1)-acyltransferase"/>
    <property type="match status" value="1"/>
</dbReference>
<protein>
    <submittedName>
        <fullName evidence="3">Acyltransferase</fullName>
    </submittedName>
</protein>
<dbReference type="SMART" id="SM00563">
    <property type="entry name" value="PlsC"/>
    <property type="match status" value="1"/>
</dbReference>
<dbReference type="EMBL" id="JABBPG010000013">
    <property type="protein sequence ID" value="NOU52924.1"/>
    <property type="molecule type" value="Genomic_DNA"/>
</dbReference>
<dbReference type="NCBIfam" id="NF010621">
    <property type="entry name" value="PRK14014.1"/>
    <property type="match status" value="1"/>
</dbReference>
<keyword evidence="3" id="KW-0012">Acyltransferase</keyword>
<dbReference type="Pfam" id="PF01553">
    <property type="entry name" value="Acyltransferase"/>
    <property type="match status" value="1"/>
</dbReference>
<name>A0A849VMI0_9GAMM</name>
<keyword evidence="3" id="KW-0808">Transferase</keyword>
<feature type="transmembrane region" description="Helical" evidence="1">
    <location>
        <begin position="9"/>
        <end position="36"/>
    </location>
</feature>
<accession>A0A849VMI0</accession>